<dbReference type="InterPro" id="IPR050261">
    <property type="entry name" value="FrsA_esterase"/>
</dbReference>
<name>Q480E1_COLP3</name>
<keyword evidence="2" id="KW-0812">Transmembrane</keyword>
<dbReference type="Pfam" id="PF01738">
    <property type="entry name" value="DLH"/>
    <property type="match status" value="1"/>
</dbReference>
<dbReference type="Gene3D" id="3.40.50.1820">
    <property type="entry name" value="alpha/beta hydrolase"/>
    <property type="match status" value="1"/>
</dbReference>
<feature type="domain" description="Dienelactone hydrolase" evidence="3">
    <location>
        <begin position="54"/>
        <end position="291"/>
    </location>
</feature>
<keyword evidence="1" id="KW-0378">Hydrolase</keyword>
<dbReference type="InterPro" id="IPR029058">
    <property type="entry name" value="AB_hydrolase_fold"/>
</dbReference>
<proteinExistence type="predicted"/>
<dbReference type="RefSeq" id="WP_011043670.1">
    <property type="nucleotide sequence ID" value="NC_003910.7"/>
</dbReference>
<keyword evidence="2" id="KW-0472">Membrane</keyword>
<evidence type="ECO:0000259" key="3">
    <source>
        <dbReference type="Pfam" id="PF01738"/>
    </source>
</evidence>
<reference evidence="4" key="1">
    <citation type="journal article" date="2005" name="Proc. Natl. Acad. Sci. U.S.A.">
        <title>The psychrophilic lifestyle as revealed by the genome sequence of Colwellia psychrerythraea 34H through genomic and proteomic analyses.</title>
        <authorList>
            <person name="Methe B.A."/>
            <person name="Nelson K.E."/>
            <person name="Deming J.W."/>
            <person name="Momen B."/>
            <person name="Melamud E."/>
            <person name="Zhang X."/>
            <person name="Moult J."/>
            <person name="Madupu R."/>
            <person name="Nelson W.C."/>
            <person name="Dodson R.J."/>
            <person name="Brinkac L.M."/>
            <person name="Daugherty S.C."/>
            <person name="Durkin A.S."/>
            <person name="DeBoy R.T."/>
            <person name="Kolonay J.F."/>
            <person name="Sullivan S.A."/>
            <person name="Zhou L."/>
            <person name="Davidsen T.M."/>
            <person name="Wu M."/>
            <person name="Huston A.L."/>
            <person name="Lewis M."/>
            <person name="Weaver B."/>
            <person name="Weidman J.F."/>
            <person name="Khouri H."/>
            <person name="Utterback T.R."/>
            <person name="Feldblyum T.V."/>
            <person name="Fraser C.M."/>
        </authorList>
    </citation>
    <scope>NUCLEOTIDE SEQUENCE [LARGE SCALE GENOMIC DNA]</scope>
    <source>
        <strain evidence="4">34H</strain>
    </source>
</reference>
<evidence type="ECO:0000256" key="2">
    <source>
        <dbReference type="SAM" id="Phobius"/>
    </source>
</evidence>
<dbReference type="PANTHER" id="PTHR22946:SF9">
    <property type="entry name" value="POLYKETIDE TRANSFERASE AF380"/>
    <property type="match status" value="1"/>
</dbReference>
<dbReference type="Proteomes" id="UP000000547">
    <property type="component" value="Chromosome"/>
</dbReference>
<dbReference type="ESTHER" id="colp3-q480e1">
    <property type="family name" value="Dienelactone_hydrolase"/>
</dbReference>
<accession>Q480E1</accession>
<dbReference type="KEGG" id="cps:CPS_2873"/>
<dbReference type="SUPFAM" id="SSF53474">
    <property type="entry name" value="alpha/beta-Hydrolases"/>
    <property type="match status" value="1"/>
</dbReference>
<evidence type="ECO:0000256" key="1">
    <source>
        <dbReference type="ARBA" id="ARBA00022801"/>
    </source>
</evidence>
<evidence type="ECO:0000313" key="5">
    <source>
        <dbReference type="Proteomes" id="UP000000547"/>
    </source>
</evidence>
<protein>
    <recommendedName>
        <fullName evidence="3">Dienelactone hydrolase domain-containing protein</fullName>
    </recommendedName>
</protein>
<dbReference type="HOGENOM" id="CLU_064072_0_0_6"/>
<dbReference type="EMBL" id="CP000083">
    <property type="protein sequence ID" value="AAZ27535.1"/>
    <property type="molecule type" value="Genomic_DNA"/>
</dbReference>
<dbReference type="AlphaFoldDB" id="Q480E1"/>
<dbReference type="PANTHER" id="PTHR22946">
    <property type="entry name" value="DIENELACTONE HYDROLASE DOMAIN-CONTAINING PROTEIN-RELATED"/>
    <property type="match status" value="1"/>
</dbReference>
<evidence type="ECO:0000313" key="4">
    <source>
        <dbReference type="EMBL" id="AAZ27535.1"/>
    </source>
</evidence>
<sequence length="299" mass="34128">MEKMTTILTKLKLIVFLAICMAVIALILLQLPENQQGKVILLSNTDSEDKYSMSATLMHAKGVGPHPAAVLLHGCYGVSNKHHQWSKTLNEWGYTTLIVDSFSYLGIKDICTADDKIWQQFNQRRPKDALVALNYLQSLSEVNPDNIVLFGWSYGGAITLKVLEQNFATKKQGYSAGIAFYPSCWQYQQYLMSGKQYKANVPVRILMGQDDEWTQPIHCQQLLNNSKADSQQQLWTFTGAYHNFDDQQQRYQLLNNVRRESKQQPWGSVRVGYNKQAHLDAQAAVREFLNNNLSEQNKD</sequence>
<dbReference type="InterPro" id="IPR002925">
    <property type="entry name" value="Dienelactn_hydro"/>
</dbReference>
<keyword evidence="2" id="KW-1133">Transmembrane helix</keyword>
<feature type="transmembrane region" description="Helical" evidence="2">
    <location>
        <begin position="12"/>
        <end position="31"/>
    </location>
</feature>
<gene>
    <name evidence="4" type="ordered locus">CPS_2873</name>
</gene>
<dbReference type="GO" id="GO:0052689">
    <property type="term" value="F:carboxylic ester hydrolase activity"/>
    <property type="evidence" value="ECO:0007669"/>
    <property type="project" value="UniProtKB-ARBA"/>
</dbReference>
<dbReference type="STRING" id="167879.CPS_2873"/>
<organism evidence="4 5">
    <name type="scientific">Colwellia psychrerythraea (strain 34H / ATCC BAA-681)</name>
    <name type="common">Vibrio psychroerythus</name>
    <dbReference type="NCBI Taxonomy" id="167879"/>
    <lineage>
        <taxon>Bacteria</taxon>
        <taxon>Pseudomonadati</taxon>
        <taxon>Pseudomonadota</taxon>
        <taxon>Gammaproteobacteria</taxon>
        <taxon>Alteromonadales</taxon>
        <taxon>Colwelliaceae</taxon>
        <taxon>Colwellia</taxon>
    </lineage>
</organism>